<dbReference type="PROSITE" id="PS51468">
    <property type="entry name" value="VIT"/>
    <property type="match status" value="1"/>
</dbReference>
<protein>
    <submittedName>
        <fullName evidence="4">von Willebrand factor A domain-containing protein 5A</fullName>
    </submittedName>
</protein>
<comment type="caution">
    <text evidence="4">The sequence shown here is derived from an EMBL/GenBank/DDBJ whole genome shotgun (WGS) entry which is preliminary data.</text>
</comment>
<feature type="domain" description="VWFA" evidence="2">
    <location>
        <begin position="249"/>
        <end position="425"/>
    </location>
</feature>
<evidence type="ECO:0000313" key="5">
    <source>
        <dbReference type="Proteomes" id="UP001470230"/>
    </source>
</evidence>
<feature type="region of interest" description="Disordered" evidence="1">
    <location>
        <begin position="635"/>
        <end position="692"/>
    </location>
</feature>
<feature type="compositionally biased region" description="Acidic residues" evidence="1">
    <location>
        <begin position="655"/>
        <end position="671"/>
    </location>
</feature>
<dbReference type="SUPFAM" id="SSF53300">
    <property type="entry name" value="vWA-like"/>
    <property type="match status" value="1"/>
</dbReference>
<gene>
    <name evidence="4" type="ORF">M9Y10_018744</name>
</gene>
<keyword evidence="5" id="KW-1185">Reference proteome</keyword>
<dbReference type="PANTHER" id="PTHR45737:SF6">
    <property type="entry name" value="VON WILLEBRAND FACTOR A DOMAIN-CONTAINING PROTEIN 5A"/>
    <property type="match status" value="1"/>
</dbReference>
<dbReference type="EMBL" id="JAPFFF010000026">
    <property type="protein sequence ID" value="KAK8849349.1"/>
    <property type="molecule type" value="Genomic_DNA"/>
</dbReference>
<dbReference type="Pfam" id="PF08487">
    <property type="entry name" value="VIT"/>
    <property type="match status" value="1"/>
</dbReference>
<evidence type="ECO:0000259" key="3">
    <source>
        <dbReference type="PROSITE" id="PS51468"/>
    </source>
</evidence>
<reference evidence="4 5" key="1">
    <citation type="submission" date="2024-04" db="EMBL/GenBank/DDBJ databases">
        <title>Tritrichomonas musculus Genome.</title>
        <authorList>
            <person name="Alves-Ferreira E."/>
            <person name="Grigg M."/>
            <person name="Lorenzi H."/>
            <person name="Galac M."/>
        </authorList>
    </citation>
    <scope>NUCLEOTIDE SEQUENCE [LARGE SCALE GENOMIC DNA]</scope>
    <source>
        <strain evidence="4 5">EAF2021</strain>
    </source>
</reference>
<name>A0ABR2HMN9_9EUKA</name>
<dbReference type="PANTHER" id="PTHR45737">
    <property type="entry name" value="VON WILLEBRAND FACTOR A DOMAIN-CONTAINING PROTEIN 5A"/>
    <property type="match status" value="1"/>
</dbReference>
<accession>A0ABR2HMN9</accession>
<dbReference type="Proteomes" id="UP001470230">
    <property type="component" value="Unassembled WGS sequence"/>
</dbReference>
<proteinExistence type="predicted"/>
<dbReference type="InterPro" id="IPR036465">
    <property type="entry name" value="vWFA_dom_sf"/>
</dbReference>
<evidence type="ECO:0000256" key="1">
    <source>
        <dbReference type="SAM" id="MobiDB-lite"/>
    </source>
</evidence>
<dbReference type="InterPro" id="IPR002035">
    <property type="entry name" value="VWF_A"/>
</dbReference>
<dbReference type="InterPro" id="IPR013694">
    <property type="entry name" value="VIT"/>
</dbReference>
<sequence length="800" mass="89950">MGLGSFCSRKNNDFITLQPKSLRITGTQKGFIQSLEIYQSIQTEEDLDEVSYVFPSDNNLCIYSMKFQVGEETINAELRSNPAAEETFKEAKRAGRTAAKTEKVAPGITAVKIGNVPKNKVVAIIFQCAFMSTLQNPTTILTKIPLQASEPDGSVTDLYNLPSLEINVDLTISHLRPISDVYTNCESNYAKTDDCNGKLTIRSTVITDENILIMTEFKEPVQSQMVQSKNTTSISVIPQFESIKSNSKEYVFLIDCSASMLGESMRKAKESLHLFLSRLPPTSYFNIIRFGTKYDKLFEESSEKVDSNIEKAKTFIDKMRANLGGTEMLSMLEELFKKEVKIGCQRQLFIITDGEVYERQKVIQKVTENRCYNRIFAIGLGHGADAGFLDEITEITHGKSDFVFNRDELPSKVGEQLELSLLEAASETQLHIEGNDSFEAVPYPLPPLLPGVVTQLFVCSEQPVEEVMITAQFKQNSDEIENVIGLKEKWTVNEALDSKSPIYALFAWNQLKRIANDEKKSIALSLSSGVMCDFTSYVAVSENSYVENAAVEEEVCDGMMEMMDECMAECCSFDVASKRIGARLYEAEPMMEDRMEFCSMKSFGGCYEREYECCEEFCKEECIEEAPMKLSKKKKGKKMKMRFSKKKGKKSSIPDDADEDNDDADDADAVDAADSSPESVKPPVEEEIDPSKVWNEEASVSDVIRLQSRDGFWDLPSLFVTKKLEGKPIEVPGVDLSASPIVKKRVVSTVFTLAYLEKFFSDNTGRWRFAKEKAFKWLKRIEASVNWEQVINGVIPSITK</sequence>
<feature type="compositionally biased region" description="Basic residues" evidence="1">
    <location>
        <begin position="635"/>
        <end position="650"/>
    </location>
</feature>
<organism evidence="4 5">
    <name type="scientific">Tritrichomonas musculus</name>
    <dbReference type="NCBI Taxonomy" id="1915356"/>
    <lineage>
        <taxon>Eukaryota</taxon>
        <taxon>Metamonada</taxon>
        <taxon>Parabasalia</taxon>
        <taxon>Tritrichomonadida</taxon>
        <taxon>Tritrichomonadidae</taxon>
        <taxon>Tritrichomonas</taxon>
    </lineage>
</organism>
<dbReference type="PROSITE" id="PS50234">
    <property type="entry name" value="VWFA"/>
    <property type="match status" value="1"/>
</dbReference>
<feature type="domain" description="VIT" evidence="3">
    <location>
        <begin position="3"/>
        <end position="130"/>
    </location>
</feature>
<dbReference type="SMART" id="SM00327">
    <property type="entry name" value="VWA"/>
    <property type="match status" value="1"/>
</dbReference>
<dbReference type="Pfam" id="PF13768">
    <property type="entry name" value="VWA_3"/>
    <property type="match status" value="1"/>
</dbReference>
<evidence type="ECO:0000313" key="4">
    <source>
        <dbReference type="EMBL" id="KAK8849349.1"/>
    </source>
</evidence>
<evidence type="ECO:0000259" key="2">
    <source>
        <dbReference type="PROSITE" id="PS50234"/>
    </source>
</evidence>
<feature type="compositionally biased region" description="Low complexity" evidence="1">
    <location>
        <begin position="672"/>
        <end position="682"/>
    </location>
</feature>
<dbReference type="Gene3D" id="3.40.50.410">
    <property type="entry name" value="von Willebrand factor, type A domain"/>
    <property type="match status" value="1"/>
</dbReference>